<dbReference type="InterPro" id="IPR052701">
    <property type="entry name" value="GAG_Ulvan_Degrading_Sulfatases"/>
</dbReference>
<feature type="compositionally biased region" description="Basic and acidic residues" evidence="1">
    <location>
        <begin position="539"/>
        <end position="551"/>
    </location>
</feature>
<dbReference type="GeneID" id="56143180"/>
<dbReference type="PANTHER" id="PTHR43751:SF3">
    <property type="entry name" value="SULFATASE N-TERMINAL DOMAIN-CONTAINING PROTEIN"/>
    <property type="match status" value="1"/>
</dbReference>
<feature type="region of interest" description="Disordered" evidence="1">
    <location>
        <begin position="508"/>
        <end position="551"/>
    </location>
</feature>
<name>A0A7D6CTN4_9EURY</name>
<dbReference type="Proteomes" id="UP000510869">
    <property type="component" value="Chromosome"/>
</dbReference>
<keyword evidence="4" id="KW-1185">Reference proteome</keyword>
<evidence type="ECO:0000259" key="2">
    <source>
        <dbReference type="Pfam" id="PF00884"/>
    </source>
</evidence>
<feature type="region of interest" description="Disordered" evidence="1">
    <location>
        <begin position="31"/>
        <end position="69"/>
    </location>
</feature>
<evidence type="ECO:0000256" key="1">
    <source>
        <dbReference type="SAM" id="MobiDB-lite"/>
    </source>
</evidence>
<dbReference type="AlphaFoldDB" id="A0A7D6CTN4"/>
<dbReference type="InterPro" id="IPR017850">
    <property type="entry name" value="Alkaline_phosphatase_core_sf"/>
</dbReference>
<dbReference type="CDD" id="cd16148">
    <property type="entry name" value="sulfatase_like"/>
    <property type="match status" value="1"/>
</dbReference>
<dbReference type="KEGG" id="nay:HYG81_08205"/>
<protein>
    <submittedName>
        <fullName evidence="3">Sulfatase</fullName>
    </submittedName>
</protein>
<dbReference type="EMBL" id="CP059154">
    <property type="protein sequence ID" value="QLK27571.1"/>
    <property type="molecule type" value="Genomic_DNA"/>
</dbReference>
<dbReference type="Gene3D" id="3.40.720.10">
    <property type="entry name" value="Alkaline Phosphatase, subunit A"/>
    <property type="match status" value="1"/>
</dbReference>
<gene>
    <name evidence="3" type="ORF">HYG81_08205</name>
</gene>
<dbReference type="Pfam" id="PF00884">
    <property type="entry name" value="Sulfatase"/>
    <property type="match status" value="1"/>
</dbReference>
<evidence type="ECO:0000313" key="3">
    <source>
        <dbReference type="EMBL" id="QLK27571.1"/>
    </source>
</evidence>
<sequence length="551" mass="61167">MSDSNGRDDESHSTVRNVVLVVLDTARAKSVGMQPLPTDRPDVDGGASGAGAAPGELNGAASNDDGVGARPTPTLTRLADEGTAFQNAFATAPWTLPSHASFFTGTYPSDHGTHGGHTYLDDSLRTLPEAFSDAGFQTIGVSNNTWITEEFGFDRGFEDLRKGWQYIQSDADMGAVVRGEDLQEKLSATRNRLFDGNPLVNAANILYSELLQPAGDDGSDRATDWIADWLESRNDERPFFLFCNFIEPHVEYDPPKAYAERFLPEGASYEEATAIRQDPRAYDCEDYDISDHEFALLRGLYRAELAYVDQQVGQLRTALEESGEWEDTLFVVCGDHGEHIGDHGFFGHQYNLYDTLLNVPLVFHGGPFTGGHRTGVGRQQDLVQLLDLPATLLETAGIDDPELRKQWSSRSLHPESNAEPRDAVFAEYVAPQPSIERLEARFGEIPDRVREFDRRLRAVRTDEYKYVRGDDGFERLHRVRTDPLERTDISDGNPQRVRALRRRLEERFEPLETNSAAADGMPAGGASADGTSEEVEMNEGTKERLADLGYL</sequence>
<dbReference type="InterPro" id="IPR000917">
    <property type="entry name" value="Sulfatase_N"/>
</dbReference>
<dbReference type="SUPFAM" id="SSF53649">
    <property type="entry name" value="Alkaline phosphatase-like"/>
    <property type="match status" value="1"/>
</dbReference>
<accession>A0A7D6CTN4</accession>
<reference evidence="3 4" key="1">
    <citation type="submission" date="2020-07" db="EMBL/GenBank/DDBJ databases">
        <title>Natrinema (YPL30) sp. nov. and Haloterrigena xxxxxx (YPL8) sp. nov., isolated from a salt mine.</title>
        <authorList>
            <person name="Cui H."/>
        </authorList>
    </citation>
    <scope>NUCLEOTIDE SEQUENCE [LARGE SCALE GENOMIC DNA]</scope>
    <source>
        <strain evidence="3 4">YPL13</strain>
    </source>
</reference>
<dbReference type="PANTHER" id="PTHR43751">
    <property type="entry name" value="SULFATASE"/>
    <property type="match status" value="1"/>
</dbReference>
<dbReference type="OrthoDB" id="102174at2157"/>
<proteinExistence type="predicted"/>
<organism evidence="3 4">
    <name type="scientific">Natrinema zhouii</name>
    <dbReference type="NCBI Taxonomy" id="1710539"/>
    <lineage>
        <taxon>Archaea</taxon>
        <taxon>Methanobacteriati</taxon>
        <taxon>Methanobacteriota</taxon>
        <taxon>Stenosarchaea group</taxon>
        <taxon>Halobacteria</taxon>
        <taxon>Halobacteriales</taxon>
        <taxon>Natrialbaceae</taxon>
        <taxon>Natrinema</taxon>
    </lineage>
</organism>
<dbReference type="RefSeq" id="WP_180842732.1">
    <property type="nucleotide sequence ID" value="NZ_CP059154.1"/>
</dbReference>
<feature type="domain" description="Sulfatase N-terminal" evidence="2">
    <location>
        <begin position="16"/>
        <end position="398"/>
    </location>
</feature>
<evidence type="ECO:0000313" key="4">
    <source>
        <dbReference type="Proteomes" id="UP000510869"/>
    </source>
</evidence>